<name>A0A0B6YR45_9EUPU</name>
<evidence type="ECO:0000259" key="14">
    <source>
        <dbReference type="Pfam" id="PF00850"/>
    </source>
</evidence>
<comment type="subcellular location">
    <subcellularLocation>
        <location evidence="1 9">Nucleus</location>
    </subcellularLocation>
</comment>
<dbReference type="InterPro" id="IPR000286">
    <property type="entry name" value="HDACs"/>
</dbReference>
<keyword evidence="6 9" id="KW-0804">Transcription</keyword>
<dbReference type="GO" id="GO:0040029">
    <property type="term" value="P:epigenetic regulation of gene expression"/>
    <property type="evidence" value="ECO:0007669"/>
    <property type="project" value="TreeGrafter"/>
</dbReference>
<dbReference type="InterPro" id="IPR003084">
    <property type="entry name" value="HDAC_I/II"/>
</dbReference>
<dbReference type="PANTHER" id="PTHR10625:SF36">
    <property type="entry name" value="HISTONE DEACETYLASE 3"/>
    <property type="match status" value="1"/>
</dbReference>
<evidence type="ECO:0000313" key="15">
    <source>
        <dbReference type="EMBL" id="CEK58622.1"/>
    </source>
</evidence>
<keyword evidence="12" id="KW-0479">Metal-binding</keyword>
<keyword evidence="2" id="KW-0678">Repressor</keyword>
<feature type="binding site" evidence="11">
    <location>
        <position position="142"/>
    </location>
    <ligand>
        <name>substrate</name>
    </ligand>
</feature>
<evidence type="ECO:0000256" key="9">
    <source>
        <dbReference type="PIRNR" id="PIRNR037913"/>
    </source>
</evidence>
<keyword evidence="5 9" id="KW-0805">Transcription regulation</keyword>
<evidence type="ECO:0000256" key="8">
    <source>
        <dbReference type="ARBA" id="ARBA00061569"/>
    </source>
</evidence>
<gene>
    <name evidence="15" type="primary">ORF33692</name>
</gene>
<dbReference type="GO" id="GO:0046872">
    <property type="term" value="F:metal ion binding"/>
    <property type="evidence" value="ECO:0007669"/>
    <property type="project" value="UniProtKB-KW"/>
</dbReference>
<evidence type="ECO:0000256" key="6">
    <source>
        <dbReference type="ARBA" id="ARBA00023163"/>
    </source>
</evidence>
<dbReference type="InterPro" id="IPR037138">
    <property type="entry name" value="His_deacetylse_dom_sf"/>
</dbReference>
<sequence length="430" mass="49043">MSTVAYFYDPDVGNFHYGPGHPMKPHRISLTHSLVLRYGLHKKMKLYRPYQATERDMCRFHSDDYIQFLSSVTPQNVQNFTKYLSMYNVGEDCPVFDGMFDFCKMYTGASLEGAVKLNNNQCDIAINWSGGLHHAKKYEASGFCYVNDIVIAILELLKYHPRVLYIDIDIHHGDGVQEAFYLTDRVMSVSFHKYGQYFFPGTGDMYEVGAESGRYYSVNVPLLTGIDDASYMQVFKPIVSSVMEFYQPTAVVLQCGADSLGSDRLGCFNLSIKGHGECVEYVKSFNLPLLVLGGGGYTKRNVARCWTYETAVLLEEQISNEIPFNEYLEYFGPDFLLHPEIFTKQDNQNTRQYLENIKSSILDNLKMLTAAPSVQMQDVPSDLLCLENTEETDPDIRNSTDDLDKRIEPNNEFYDGDKDNDKENDGFLDV</sequence>
<feature type="binding site" evidence="12">
    <location>
        <position position="169"/>
    </location>
    <ligand>
        <name>a divalent metal cation</name>
        <dbReference type="ChEBI" id="CHEBI:60240"/>
    </ligand>
</feature>
<comment type="similarity">
    <text evidence="8 9">Belongs to the histone deacetylase family. HD Type 1 subfamily.</text>
</comment>
<reference evidence="15" key="1">
    <citation type="submission" date="2014-12" db="EMBL/GenBank/DDBJ databases">
        <title>Insight into the proteome of Arion vulgaris.</title>
        <authorList>
            <person name="Aradska J."/>
            <person name="Bulat T."/>
            <person name="Smidak R."/>
            <person name="Sarate P."/>
            <person name="Gangsoo J."/>
            <person name="Sialana F."/>
            <person name="Bilban M."/>
            <person name="Lubec G."/>
        </authorList>
    </citation>
    <scope>NUCLEOTIDE SEQUENCE</scope>
    <source>
        <tissue evidence="15">Skin</tissue>
    </source>
</reference>
<comment type="catalytic activity">
    <reaction evidence="9">
        <text>N(6)-acetyl-L-lysyl-[histone] + H2O = L-lysyl-[histone] + acetate</text>
        <dbReference type="Rhea" id="RHEA:58196"/>
        <dbReference type="Rhea" id="RHEA-COMP:9845"/>
        <dbReference type="Rhea" id="RHEA-COMP:11338"/>
        <dbReference type="ChEBI" id="CHEBI:15377"/>
        <dbReference type="ChEBI" id="CHEBI:29969"/>
        <dbReference type="ChEBI" id="CHEBI:30089"/>
        <dbReference type="ChEBI" id="CHEBI:61930"/>
        <dbReference type="EC" id="3.5.1.98"/>
    </reaction>
</comment>
<dbReference type="GO" id="GO:0141221">
    <property type="term" value="F:histone deacetylase activity, hydrolytic mechanism"/>
    <property type="evidence" value="ECO:0007669"/>
    <property type="project" value="UniProtKB-EC"/>
</dbReference>
<dbReference type="EC" id="3.5.1.98" evidence="9"/>
<evidence type="ECO:0000256" key="10">
    <source>
        <dbReference type="PIRSR" id="PIRSR037913-1"/>
    </source>
</evidence>
<evidence type="ECO:0000256" key="12">
    <source>
        <dbReference type="PIRSR" id="PIRSR037913-3"/>
    </source>
</evidence>
<feature type="binding site" evidence="11">
    <location>
        <position position="92"/>
    </location>
    <ligand>
        <name>substrate</name>
    </ligand>
</feature>
<feature type="region of interest" description="Disordered" evidence="13">
    <location>
        <begin position="389"/>
        <end position="430"/>
    </location>
</feature>
<evidence type="ECO:0000256" key="11">
    <source>
        <dbReference type="PIRSR" id="PIRSR037913-2"/>
    </source>
</evidence>
<feature type="binding site" evidence="12">
    <location>
        <position position="171"/>
    </location>
    <ligand>
        <name>a divalent metal cation</name>
        <dbReference type="ChEBI" id="CHEBI:60240"/>
    </ligand>
</feature>
<dbReference type="AlphaFoldDB" id="A0A0B6YR45"/>
<protein>
    <recommendedName>
        <fullName evidence="9">Histone deacetylase</fullName>
        <ecNumber evidence="9">3.5.1.98</ecNumber>
    </recommendedName>
</protein>
<proteinExistence type="inferred from homology"/>
<evidence type="ECO:0000256" key="2">
    <source>
        <dbReference type="ARBA" id="ARBA00022491"/>
    </source>
</evidence>
<dbReference type="Pfam" id="PF00850">
    <property type="entry name" value="Hist_deacetyl"/>
    <property type="match status" value="1"/>
</dbReference>
<dbReference type="PRINTS" id="PR01271">
    <property type="entry name" value="HISDACETLASE"/>
</dbReference>
<dbReference type="PIRSF" id="PIRSF037913">
    <property type="entry name" value="His_deacetylse_1"/>
    <property type="match status" value="1"/>
</dbReference>
<keyword evidence="7 9" id="KW-0539">Nucleus</keyword>
<accession>A0A0B6YR45</accession>
<dbReference type="PRINTS" id="PR01270">
    <property type="entry name" value="HDASUPER"/>
</dbReference>
<feature type="domain" description="Histone deacetylase" evidence="14">
    <location>
        <begin position="21"/>
        <end position="312"/>
    </location>
</feature>
<feature type="active site" description="Proton acceptor" evidence="10">
    <location>
        <position position="134"/>
    </location>
</feature>
<organism evidence="15">
    <name type="scientific">Arion vulgaris</name>
    <dbReference type="NCBI Taxonomy" id="1028688"/>
    <lineage>
        <taxon>Eukaryota</taxon>
        <taxon>Metazoa</taxon>
        <taxon>Spiralia</taxon>
        <taxon>Lophotrochozoa</taxon>
        <taxon>Mollusca</taxon>
        <taxon>Gastropoda</taxon>
        <taxon>Heterobranchia</taxon>
        <taxon>Euthyneura</taxon>
        <taxon>Panpulmonata</taxon>
        <taxon>Eupulmonata</taxon>
        <taxon>Stylommatophora</taxon>
        <taxon>Helicina</taxon>
        <taxon>Arionoidea</taxon>
        <taxon>Arionidae</taxon>
        <taxon>Arion</taxon>
    </lineage>
</organism>
<dbReference type="InterPro" id="IPR023696">
    <property type="entry name" value="Ureohydrolase_dom_sf"/>
</dbReference>
<feature type="compositionally biased region" description="Basic and acidic residues" evidence="13">
    <location>
        <begin position="394"/>
        <end position="430"/>
    </location>
</feature>
<evidence type="ECO:0000256" key="1">
    <source>
        <dbReference type="ARBA" id="ARBA00004123"/>
    </source>
</evidence>
<dbReference type="PANTHER" id="PTHR10625">
    <property type="entry name" value="HISTONE DEACETYLASE HDAC1-RELATED"/>
    <property type="match status" value="1"/>
</dbReference>
<dbReference type="FunFam" id="3.40.800.20:FF:000001">
    <property type="entry name" value="Histone deacetylase"/>
    <property type="match status" value="1"/>
</dbReference>
<evidence type="ECO:0000256" key="5">
    <source>
        <dbReference type="ARBA" id="ARBA00023015"/>
    </source>
</evidence>
<evidence type="ECO:0000256" key="13">
    <source>
        <dbReference type="SAM" id="MobiDB-lite"/>
    </source>
</evidence>
<dbReference type="Gene3D" id="3.40.800.20">
    <property type="entry name" value="Histone deacetylase domain"/>
    <property type="match status" value="1"/>
</dbReference>
<feature type="binding site" evidence="12">
    <location>
        <position position="258"/>
    </location>
    <ligand>
        <name>a divalent metal cation</name>
        <dbReference type="ChEBI" id="CHEBI:60240"/>
    </ligand>
</feature>
<dbReference type="InterPro" id="IPR023801">
    <property type="entry name" value="His_deacetylse_dom"/>
</dbReference>
<keyword evidence="3 9" id="KW-0378">Hydrolase</keyword>
<evidence type="ECO:0000256" key="4">
    <source>
        <dbReference type="ARBA" id="ARBA00022853"/>
    </source>
</evidence>
<keyword evidence="4 9" id="KW-0156">Chromatin regulator</keyword>
<evidence type="ECO:0000256" key="7">
    <source>
        <dbReference type="ARBA" id="ARBA00023242"/>
    </source>
</evidence>
<evidence type="ECO:0000256" key="3">
    <source>
        <dbReference type="ARBA" id="ARBA00022801"/>
    </source>
</evidence>
<dbReference type="SUPFAM" id="SSF52768">
    <property type="entry name" value="Arginase/deacetylase"/>
    <property type="match status" value="1"/>
</dbReference>
<dbReference type="EMBL" id="HACG01011757">
    <property type="protein sequence ID" value="CEK58622.1"/>
    <property type="molecule type" value="Transcribed_RNA"/>
</dbReference>
<dbReference type="GO" id="GO:0005634">
    <property type="term" value="C:nucleus"/>
    <property type="evidence" value="ECO:0007669"/>
    <property type="project" value="UniProtKB-SubCell"/>
</dbReference>
<feature type="binding site" evidence="11">
    <location>
        <position position="297"/>
    </location>
    <ligand>
        <name>substrate</name>
    </ligand>
</feature>